<dbReference type="InterPro" id="IPR000719">
    <property type="entry name" value="Prot_kinase_dom"/>
</dbReference>
<feature type="domain" description="Protein kinase" evidence="9">
    <location>
        <begin position="589"/>
        <end position="850"/>
    </location>
</feature>
<feature type="region of interest" description="Disordered" evidence="8">
    <location>
        <begin position="534"/>
        <end position="559"/>
    </location>
</feature>
<dbReference type="Pfam" id="PF00069">
    <property type="entry name" value="Pkinase"/>
    <property type="match status" value="1"/>
</dbReference>
<feature type="compositionally biased region" description="Pro residues" evidence="8">
    <location>
        <begin position="230"/>
        <end position="246"/>
    </location>
</feature>
<dbReference type="Proteomes" id="UP000696485">
    <property type="component" value="Unassembled WGS sequence"/>
</dbReference>
<feature type="region of interest" description="Disordered" evidence="8">
    <location>
        <begin position="1003"/>
        <end position="1023"/>
    </location>
</feature>
<evidence type="ECO:0000256" key="1">
    <source>
        <dbReference type="ARBA" id="ARBA00008874"/>
    </source>
</evidence>
<evidence type="ECO:0000313" key="11">
    <source>
        <dbReference type="EMBL" id="KAF9334573.1"/>
    </source>
</evidence>
<dbReference type="SMART" id="SM00219">
    <property type="entry name" value="TyrKc"/>
    <property type="match status" value="1"/>
</dbReference>
<dbReference type="PROSITE" id="PS01173">
    <property type="entry name" value="LIPASE_GDXG_HIS"/>
    <property type="match status" value="1"/>
</dbReference>
<dbReference type="EMBL" id="JAAAUY010000141">
    <property type="protein sequence ID" value="KAF9334573.1"/>
    <property type="molecule type" value="Genomic_DNA"/>
</dbReference>
<dbReference type="Pfam" id="PF07859">
    <property type="entry name" value="Abhydrolase_3"/>
    <property type="match status" value="1"/>
</dbReference>
<dbReference type="PROSITE" id="PS50011">
    <property type="entry name" value="PROTEIN_KINASE_DOM"/>
    <property type="match status" value="1"/>
</dbReference>
<dbReference type="SUPFAM" id="SSF53474">
    <property type="entry name" value="alpha/beta-Hydrolases"/>
    <property type="match status" value="1"/>
</dbReference>
<feature type="compositionally biased region" description="Polar residues" evidence="8">
    <location>
        <begin position="345"/>
        <end position="366"/>
    </location>
</feature>
<feature type="compositionally biased region" description="Polar residues" evidence="8">
    <location>
        <begin position="271"/>
        <end position="282"/>
    </location>
</feature>
<reference evidence="11" key="1">
    <citation type="journal article" date="2020" name="Fungal Divers.">
        <title>Resolving the Mortierellaceae phylogeny through synthesis of multi-gene phylogenetics and phylogenomics.</title>
        <authorList>
            <person name="Vandepol N."/>
            <person name="Liber J."/>
            <person name="Desiro A."/>
            <person name="Na H."/>
            <person name="Kennedy M."/>
            <person name="Barry K."/>
            <person name="Grigoriev I.V."/>
            <person name="Miller A.N."/>
            <person name="O'Donnell K."/>
            <person name="Stajich J.E."/>
            <person name="Bonito G."/>
        </authorList>
    </citation>
    <scope>NUCLEOTIDE SEQUENCE</scope>
    <source>
        <strain evidence="11">NVP1</strain>
    </source>
</reference>
<feature type="region of interest" description="Disordered" evidence="8">
    <location>
        <begin position="925"/>
        <end position="952"/>
    </location>
</feature>
<keyword evidence="11" id="KW-0418">Kinase</keyword>
<feature type="compositionally biased region" description="Low complexity" evidence="8">
    <location>
        <begin position="63"/>
        <end position="76"/>
    </location>
</feature>
<feature type="compositionally biased region" description="Acidic residues" evidence="8">
    <location>
        <begin position="870"/>
        <end position="887"/>
    </location>
</feature>
<dbReference type="InterPro" id="IPR000095">
    <property type="entry name" value="CRIB_dom"/>
</dbReference>
<dbReference type="InterPro" id="IPR002168">
    <property type="entry name" value="Lipase_GDXG_HIS_AS"/>
</dbReference>
<comment type="catalytic activity">
    <reaction evidence="6">
        <text>L-threonyl-[protein] + ATP = O-phospho-L-threonyl-[protein] + ADP + H(+)</text>
        <dbReference type="Rhea" id="RHEA:46608"/>
        <dbReference type="Rhea" id="RHEA-COMP:11060"/>
        <dbReference type="Rhea" id="RHEA-COMP:11605"/>
        <dbReference type="ChEBI" id="CHEBI:15378"/>
        <dbReference type="ChEBI" id="CHEBI:30013"/>
        <dbReference type="ChEBI" id="CHEBI:30616"/>
        <dbReference type="ChEBI" id="CHEBI:61977"/>
        <dbReference type="ChEBI" id="CHEBI:456216"/>
        <dbReference type="EC" id="2.7.11.1"/>
    </reaction>
</comment>
<evidence type="ECO:0000313" key="12">
    <source>
        <dbReference type="Proteomes" id="UP000696485"/>
    </source>
</evidence>
<feature type="domain" description="CRIB" evidence="10">
    <location>
        <begin position="165"/>
        <end position="178"/>
    </location>
</feature>
<evidence type="ECO:0000259" key="9">
    <source>
        <dbReference type="PROSITE" id="PS50011"/>
    </source>
</evidence>
<evidence type="ECO:0000256" key="6">
    <source>
        <dbReference type="ARBA" id="ARBA00047899"/>
    </source>
</evidence>
<dbReference type="PROSITE" id="PS50108">
    <property type="entry name" value="CRIB"/>
    <property type="match status" value="2"/>
</dbReference>
<feature type="compositionally biased region" description="Basic and acidic residues" evidence="8">
    <location>
        <begin position="498"/>
        <end position="511"/>
    </location>
</feature>
<keyword evidence="5" id="KW-0067">ATP-binding</keyword>
<dbReference type="InterPro" id="IPR013094">
    <property type="entry name" value="AB_hydrolase_3"/>
</dbReference>
<dbReference type="InterPro" id="IPR051931">
    <property type="entry name" value="PAK3-like"/>
</dbReference>
<evidence type="ECO:0000256" key="7">
    <source>
        <dbReference type="ARBA" id="ARBA00048679"/>
    </source>
</evidence>
<dbReference type="GO" id="GO:0005524">
    <property type="term" value="F:ATP binding"/>
    <property type="evidence" value="ECO:0007669"/>
    <property type="project" value="UniProtKB-KW"/>
</dbReference>
<feature type="compositionally biased region" description="Pro residues" evidence="8">
    <location>
        <begin position="285"/>
        <end position="295"/>
    </location>
</feature>
<dbReference type="Pfam" id="PF00786">
    <property type="entry name" value="PBD"/>
    <property type="match status" value="2"/>
</dbReference>
<feature type="compositionally biased region" description="Polar residues" evidence="8">
    <location>
        <begin position="386"/>
        <end position="402"/>
    </location>
</feature>
<feature type="compositionally biased region" description="Polar residues" evidence="8">
    <location>
        <begin position="428"/>
        <end position="439"/>
    </location>
</feature>
<feature type="compositionally biased region" description="Polar residues" evidence="8">
    <location>
        <begin position="893"/>
        <end position="906"/>
    </location>
</feature>
<keyword evidence="12" id="KW-1185">Reference proteome</keyword>
<dbReference type="Gene3D" id="3.40.50.1820">
    <property type="entry name" value="alpha/beta hydrolase"/>
    <property type="match status" value="1"/>
</dbReference>
<keyword evidence="3" id="KW-0547">Nucleotide-binding</keyword>
<organism evidence="11 12">
    <name type="scientific">Podila minutissima</name>
    <dbReference type="NCBI Taxonomy" id="64525"/>
    <lineage>
        <taxon>Eukaryota</taxon>
        <taxon>Fungi</taxon>
        <taxon>Fungi incertae sedis</taxon>
        <taxon>Mucoromycota</taxon>
        <taxon>Mortierellomycotina</taxon>
        <taxon>Mortierellomycetes</taxon>
        <taxon>Mortierellales</taxon>
        <taxon>Mortierellaceae</taxon>
        <taxon>Podila</taxon>
    </lineage>
</organism>
<dbReference type="InterPro" id="IPR011009">
    <property type="entry name" value="Kinase-like_dom_sf"/>
</dbReference>
<feature type="region of interest" description="Disordered" evidence="8">
    <location>
        <begin position="1"/>
        <end position="49"/>
    </location>
</feature>
<proteinExistence type="inferred from homology"/>
<dbReference type="Gene3D" id="3.90.810.10">
    <property type="entry name" value="CRIB domain"/>
    <property type="match status" value="2"/>
</dbReference>
<dbReference type="PANTHER" id="PTHR45832">
    <property type="entry name" value="SERINE/THREONINE-PROTEIN KINASE SAMKA-RELATED-RELATED"/>
    <property type="match status" value="1"/>
</dbReference>
<feature type="region of interest" description="Disordered" evidence="8">
    <location>
        <begin position="63"/>
        <end position="93"/>
    </location>
</feature>
<evidence type="ECO:0000256" key="4">
    <source>
        <dbReference type="ARBA" id="ARBA00022801"/>
    </source>
</evidence>
<dbReference type="InterPro" id="IPR036936">
    <property type="entry name" value="CRIB_dom_sf"/>
</dbReference>
<keyword evidence="4" id="KW-0378">Hydrolase</keyword>
<feature type="compositionally biased region" description="Basic and acidic residues" evidence="8">
    <location>
        <begin position="367"/>
        <end position="379"/>
    </location>
</feature>
<comment type="catalytic activity">
    <reaction evidence="7">
        <text>L-seryl-[protein] + ATP = O-phospho-L-seryl-[protein] + ADP + H(+)</text>
        <dbReference type="Rhea" id="RHEA:17989"/>
        <dbReference type="Rhea" id="RHEA-COMP:9863"/>
        <dbReference type="Rhea" id="RHEA-COMP:11604"/>
        <dbReference type="ChEBI" id="CHEBI:15378"/>
        <dbReference type="ChEBI" id="CHEBI:29999"/>
        <dbReference type="ChEBI" id="CHEBI:30616"/>
        <dbReference type="ChEBI" id="CHEBI:83421"/>
        <dbReference type="ChEBI" id="CHEBI:456216"/>
        <dbReference type="EC" id="2.7.11.1"/>
    </reaction>
</comment>
<dbReference type="Gene3D" id="3.30.200.20">
    <property type="entry name" value="Phosphorylase Kinase, domain 1"/>
    <property type="match status" value="1"/>
</dbReference>
<evidence type="ECO:0000256" key="3">
    <source>
        <dbReference type="ARBA" id="ARBA00022741"/>
    </source>
</evidence>
<feature type="compositionally biased region" description="Pro residues" evidence="8">
    <location>
        <begin position="408"/>
        <end position="418"/>
    </location>
</feature>
<evidence type="ECO:0000256" key="8">
    <source>
        <dbReference type="SAM" id="MobiDB-lite"/>
    </source>
</evidence>
<evidence type="ECO:0000256" key="2">
    <source>
        <dbReference type="ARBA" id="ARBA00010515"/>
    </source>
</evidence>
<feature type="compositionally biased region" description="Low complexity" evidence="8">
    <location>
        <begin position="83"/>
        <end position="93"/>
    </location>
</feature>
<feature type="region of interest" description="Disordered" evidence="8">
    <location>
        <begin position="228"/>
        <end position="511"/>
    </location>
</feature>
<feature type="compositionally biased region" description="Polar residues" evidence="8">
    <location>
        <begin position="1014"/>
        <end position="1023"/>
    </location>
</feature>
<feature type="domain" description="CRIB" evidence="10">
    <location>
        <begin position="104"/>
        <end position="117"/>
    </location>
</feature>
<dbReference type="GO" id="GO:0016787">
    <property type="term" value="F:hydrolase activity"/>
    <property type="evidence" value="ECO:0007669"/>
    <property type="project" value="UniProtKB-KW"/>
</dbReference>
<feature type="compositionally biased region" description="Polar residues" evidence="8">
    <location>
        <begin position="447"/>
        <end position="473"/>
    </location>
</feature>
<comment type="similarity">
    <text evidence="1">Belongs to the protein kinase superfamily. STE Ser/Thr protein kinase family. STE20 subfamily.</text>
</comment>
<dbReference type="SMART" id="SM00285">
    <property type="entry name" value="PBD"/>
    <property type="match status" value="2"/>
</dbReference>
<feature type="region of interest" description="Disordered" evidence="8">
    <location>
        <begin position="870"/>
        <end position="906"/>
    </location>
</feature>
<dbReference type="InterPro" id="IPR020635">
    <property type="entry name" value="Tyr_kinase_cat_dom"/>
</dbReference>
<evidence type="ECO:0000259" key="10">
    <source>
        <dbReference type="PROSITE" id="PS50108"/>
    </source>
</evidence>
<comment type="caution">
    <text evidence="11">The sequence shown here is derived from an EMBL/GenBank/DDBJ whole genome shotgun (WGS) entry which is preliminary data.</text>
</comment>
<gene>
    <name evidence="11" type="primary">PAK1</name>
    <name evidence="11" type="ORF">BG006_001933</name>
</gene>
<keyword evidence="11" id="KW-0808">Transferase</keyword>
<feature type="compositionally biased region" description="Polar residues" evidence="8">
    <location>
        <begin position="1"/>
        <end position="12"/>
    </location>
</feature>
<dbReference type="PANTHER" id="PTHR45832:SF22">
    <property type="entry name" value="SERINE_THREONINE-PROTEIN KINASE SAMKA-RELATED"/>
    <property type="match status" value="1"/>
</dbReference>
<evidence type="ECO:0000256" key="5">
    <source>
        <dbReference type="ARBA" id="ARBA00022840"/>
    </source>
</evidence>
<dbReference type="GO" id="GO:0004713">
    <property type="term" value="F:protein tyrosine kinase activity"/>
    <property type="evidence" value="ECO:0007669"/>
    <property type="project" value="InterPro"/>
</dbReference>
<feature type="compositionally biased region" description="Polar residues" evidence="8">
    <location>
        <begin position="27"/>
        <end position="41"/>
    </location>
</feature>
<dbReference type="GO" id="GO:0004674">
    <property type="term" value="F:protein serine/threonine kinase activity"/>
    <property type="evidence" value="ECO:0007669"/>
    <property type="project" value="UniProtKB-EC"/>
</dbReference>
<protein>
    <submittedName>
        <fullName evidence="11">P21 protein (Cdc42 Rac)-activated kinase</fullName>
    </submittedName>
</protein>
<accession>A0A9P5SQZ5</accession>
<name>A0A9P5SQZ5_9FUNG</name>
<comment type="similarity">
    <text evidence="2">Belongs to the 'GDXG' lipolytic enzyme family.</text>
</comment>
<sequence length="1597" mass="176046">MGQKQSQEQRYQSHNHGHGRPEDWYLPNSQKGSSPGSSTTGHYPGYRAHASSLTVNKNVSTTSFASSAPAHPRSPAYLHANQSSSSLSQWSPSRKTFPKKIVNIGQPTDIEHGIHVEYNPERRKFMGIPDVWQNEVPTDDPLDTTCISPHLVPTPRPTHQDEHSIGWPYNVQHKAHVDIDITGSGKVELKGLPNEWKAVLEEQGITEQEIKQHPQALQKLMQLQLNDLELPPPSRPPPPPPKPLPNNMPLNISPRTTDPKRQMNIPAKMELTTNPRRTSSLNPAGRPPVEQPYPSKPQFQNRPPPAPRANSDNWDTKTVVAPRSKLGCPPGTAKESVEGDYPRARSQSTGTTSNPELSQTWKSSARMSHDSESSSRTRTAESMASQPSPTSGQEPAHVNNTATSPTSPNGPPRSPPPSSNSTLRSPTDSNPLPISSYFKSSAPAPLSTKQGTLPQDSSPMSPPTSGSNGSMTPQHLRRKSVKSMYVNIPNPETGGEGTESRDTLSAEDERQKLMPTLSDDVLRKYAIESAKNKTNITPPLPEASKAIKGEGGATPNYDLEDTDDLDFIKEYELQPMLTRPRPKDPYDLYTDVVKIAEGESGFLFSATENSTSNLIVVKIVARTVTTKMKTIRNELELMKASHHQNIVAFVACHLTPTDLWMVMERMDISLADVIAINPYQGQRHPDQGLLQENHMARVAKDILGAIAYLHQHQRIHRDIRSDNILLDSQGRLKLADFGHSVQLTKEQPRRNSVVGTPYWMAPEVIRGFNYGTGVDVWSLGIVMREMLDGEPPFLNEPPLRAMFLIASGDLPKIRHRGVASKRCMSFVEACTAGEDEDRMTAQELLLHPFLDLACDAAGMARLLARTYELESGEDGSEEAVNEEDEEAANAQEPQSPHSLQQTQPQQLAVVEEETGLTSQEIAVSVEAPSEADRAQAPAVQYGDKMSLSENEDSEDDIVISVATKMTARPTMGRNLPSSPAIVPATRTKRRCRHVPLLGLATPRLGLPHKRQGSPAANNRSCSHFSGRSTAMVASTGSGTITLWLEFHVMFTKKFTPECNFQITKMAFKHITMGESGSLSEYTARFRSAVEVLIPSETVHEERAVLEEYARKALNSLPRQMRLLILRAFQMERILRRRNDVIVYCIDIMVPKVPLLITTSIKHYTVGPPRPSWSYKFSITVALLQSFVAQLNDIPVHQSQTMSRMTDENAPVAEGAVAAEDHVPNSYRDQAATHLDRIFAQEGIDATKLGWDWKHDPRATEPLLAEWTEMVDKDDNYSEGRTVLYLHGGGYFLGSIKTHRWAYGSMARLGAAKVFSIDYRLAPDSPFPAAIQDALAAYLYLTNPPADSGRTPIDANNVVIMGDSAGGGLTFGTMLAIRDAGLPMPGGIIGWSPWLDLLHSMPSVFTNASSDYLPPEGFTQGGQGSLKNVAKLAKKAGPDFELLNHPELPVIQYYASNAVLACKYVSPLIEDNLEGVCPMLIITGDGEMLRDENIVFAKKNENATAPLHLRVYDDMPHVFQMFGFQPCAQHAMQESGEFIRRVTVGGGGFAESSSKSFERVSVDCERRPLEDEAVPEWSKRIGRLGGGHSVLTSLVKEE</sequence>
<dbReference type="SUPFAM" id="SSF56112">
    <property type="entry name" value="Protein kinase-like (PK-like)"/>
    <property type="match status" value="1"/>
</dbReference>
<dbReference type="InterPro" id="IPR029058">
    <property type="entry name" value="AB_hydrolase_fold"/>
</dbReference>
<dbReference type="Gene3D" id="1.10.510.10">
    <property type="entry name" value="Transferase(Phosphotransferase) domain 1"/>
    <property type="match status" value="1"/>
</dbReference>